<protein>
    <submittedName>
        <fullName evidence="3">FBA_2 domain-containing protein</fullName>
    </submittedName>
</protein>
<dbReference type="WBParaSite" id="Csp11.Scaffold630.g19160.t1">
    <property type="protein sequence ID" value="Csp11.Scaffold630.g19160.t1"/>
    <property type="gene ID" value="Csp11.Scaffold630.g19160"/>
</dbReference>
<accession>A0A1I7UTD9</accession>
<evidence type="ECO:0000313" key="3">
    <source>
        <dbReference type="WBParaSite" id="Csp11.Scaffold630.g19160.t1"/>
    </source>
</evidence>
<sequence length="341" mass="39592">MTSPFYLFPLPQLVYSIIINSMTMTQQILISMCSSKANSIVKSVRREKRSISLIVQDNEFVTVVVHDPYEQLLIGQVPELAADWPMNKRLTINGKSKRFDYSEEKCVLGTIWDDVEVGTMEIIKYFDALFGAKVELLEMFDYSGCQIMKWLQRHQDHLLQVAFYSRKDTIFEVEALNEIIRDCEAHHIGVCADTGGKPFKIQNSHGKCVMFRCTIDTVFTVENIMQIEAPQIYLTNRWYENEEIHQFIGHWMNGGNPYLKALRLPCEHFNEQVATSGIPVQWNPERRYYQSDQRDFCFSMDGGFEVQRDDGTKALFNISIDEFFSFVVEKALDFVDDESLE</sequence>
<feature type="domain" description="Sdz-33 F-box" evidence="1">
    <location>
        <begin position="208"/>
        <end position="263"/>
    </location>
</feature>
<keyword evidence="2" id="KW-1185">Reference proteome</keyword>
<name>A0A1I7UTD9_9PELO</name>
<dbReference type="Proteomes" id="UP000095282">
    <property type="component" value="Unplaced"/>
</dbReference>
<reference evidence="3" key="1">
    <citation type="submission" date="2016-11" db="UniProtKB">
        <authorList>
            <consortium name="WormBaseParasite"/>
        </authorList>
    </citation>
    <scope>IDENTIFICATION</scope>
</reference>
<dbReference type="AlphaFoldDB" id="A0A1I7UTD9"/>
<organism evidence="2 3">
    <name type="scientific">Caenorhabditis tropicalis</name>
    <dbReference type="NCBI Taxonomy" id="1561998"/>
    <lineage>
        <taxon>Eukaryota</taxon>
        <taxon>Metazoa</taxon>
        <taxon>Ecdysozoa</taxon>
        <taxon>Nematoda</taxon>
        <taxon>Chromadorea</taxon>
        <taxon>Rhabditida</taxon>
        <taxon>Rhabditina</taxon>
        <taxon>Rhabditomorpha</taxon>
        <taxon>Rhabditoidea</taxon>
        <taxon>Rhabditidae</taxon>
        <taxon>Peloderinae</taxon>
        <taxon>Caenorhabditis</taxon>
    </lineage>
</organism>
<dbReference type="PANTHER" id="PTHR21503">
    <property type="entry name" value="F-BOX-CONTAINING HYPOTHETICAL PROTEIN C.ELEGANS"/>
    <property type="match status" value="1"/>
</dbReference>
<dbReference type="Pfam" id="PF07735">
    <property type="entry name" value="FBA_2"/>
    <property type="match status" value="1"/>
</dbReference>
<evidence type="ECO:0000313" key="2">
    <source>
        <dbReference type="Proteomes" id="UP000095282"/>
    </source>
</evidence>
<proteinExistence type="predicted"/>
<dbReference type="PANTHER" id="PTHR21503:SF8">
    <property type="entry name" value="F-BOX ASSOCIATED DOMAIN-CONTAINING PROTEIN-RELATED"/>
    <property type="match status" value="1"/>
</dbReference>
<evidence type="ECO:0000259" key="1">
    <source>
        <dbReference type="Pfam" id="PF07735"/>
    </source>
</evidence>
<dbReference type="InterPro" id="IPR012885">
    <property type="entry name" value="F-box_Sdz-33"/>
</dbReference>